<feature type="signal peptide" evidence="1">
    <location>
        <begin position="1"/>
        <end position="18"/>
    </location>
</feature>
<keyword evidence="4" id="KW-1185">Reference proteome</keyword>
<feature type="chain" id="PRO_5015489287" evidence="1">
    <location>
        <begin position="19"/>
        <end position="390"/>
    </location>
</feature>
<gene>
    <name evidence="3" type="ORF">C8P68_10176</name>
</gene>
<evidence type="ECO:0000256" key="1">
    <source>
        <dbReference type="SAM" id="SignalP"/>
    </source>
</evidence>
<organism evidence="3 4">
    <name type="scientific">Mucilaginibacter yixingensis</name>
    <dbReference type="NCBI Taxonomy" id="1295612"/>
    <lineage>
        <taxon>Bacteria</taxon>
        <taxon>Pseudomonadati</taxon>
        <taxon>Bacteroidota</taxon>
        <taxon>Sphingobacteriia</taxon>
        <taxon>Sphingobacteriales</taxon>
        <taxon>Sphingobacteriaceae</taxon>
        <taxon>Mucilaginibacter</taxon>
    </lineage>
</organism>
<accession>A0A2T5JEI1</accession>
<proteinExistence type="predicted"/>
<keyword evidence="1" id="KW-0732">Signal</keyword>
<dbReference type="GO" id="GO:0006508">
    <property type="term" value="P:proteolysis"/>
    <property type="evidence" value="ECO:0007669"/>
    <property type="project" value="InterPro"/>
</dbReference>
<dbReference type="Pfam" id="PF04389">
    <property type="entry name" value="Peptidase_M28"/>
    <property type="match status" value="1"/>
</dbReference>
<dbReference type="GO" id="GO:0008235">
    <property type="term" value="F:metalloexopeptidase activity"/>
    <property type="evidence" value="ECO:0007669"/>
    <property type="project" value="InterPro"/>
</dbReference>
<dbReference type="EMBL" id="QAOQ01000001">
    <property type="protein sequence ID" value="PTR00848.1"/>
    <property type="molecule type" value="Genomic_DNA"/>
</dbReference>
<protein>
    <submittedName>
        <fullName evidence="3">Peptidase M28-like protein</fullName>
    </submittedName>
</protein>
<dbReference type="OrthoDB" id="9764939at2"/>
<dbReference type="SUPFAM" id="SSF53187">
    <property type="entry name" value="Zn-dependent exopeptidases"/>
    <property type="match status" value="1"/>
</dbReference>
<dbReference type="Gene3D" id="3.40.630.10">
    <property type="entry name" value="Zn peptidases"/>
    <property type="match status" value="1"/>
</dbReference>
<reference evidence="3 4" key="1">
    <citation type="submission" date="2018-04" db="EMBL/GenBank/DDBJ databases">
        <title>Genomic Encyclopedia of Archaeal and Bacterial Type Strains, Phase II (KMG-II): from individual species to whole genera.</title>
        <authorList>
            <person name="Goeker M."/>
        </authorList>
    </citation>
    <scope>NUCLEOTIDE SEQUENCE [LARGE SCALE GENOMIC DNA]</scope>
    <source>
        <strain evidence="3 4">DSM 26809</strain>
    </source>
</reference>
<comment type="caution">
    <text evidence="3">The sequence shown here is derived from an EMBL/GenBank/DDBJ whole genome shotgun (WGS) entry which is preliminary data.</text>
</comment>
<dbReference type="InterPro" id="IPR045175">
    <property type="entry name" value="M28_fam"/>
</dbReference>
<evidence type="ECO:0000313" key="4">
    <source>
        <dbReference type="Proteomes" id="UP000244168"/>
    </source>
</evidence>
<dbReference type="PANTHER" id="PTHR12147:SF26">
    <property type="entry name" value="PEPTIDASE M28 DOMAIN-CONTAINING PROTEIN"/>
    <property type="match status" value="1"/>
</dbReference>
<dbReference type="PANTHER" id="PTHR12147">
    <property type="entry name" value="METALLOPEPTIDASE M28 FAMILY MEMBER"/>
    <property type="match status" value="1"/>
</dbReference>
<dbReference type="InterPro" id="IPR007484">
    <property type="entry name" value="Peptidase_M28"/>
</dbReference>
<dbReference type="AlphaFoldDB" id="A0A2T5JEI1"/>
<dbReference type="RefSeq" id="WP_107826291.1">
    <property type="nucleotide sequence ID" value="NZ_CP160205.1"/>
</dbReference>
<feature type="domain" description="Peptidase M28" evidence="2">
    <location>
        <begin position="182"/>
        <end position="373"/>
    </location>
</feature>
<dbReference type="Proteomes" id="UP000244168">
    <property type="component" value="Unassembled WGS sequence"/>
</dbReference>
<evidence type="ECO:0000259" key="2">
    <source>
        <dbReference type="Pfam" id="PF04389"/>
    </source>
</evidence>
<evidence type="ECO:0000313" key="3">
    <source>
        <dbReference type="EMBL" id="PTR00848.1"/>
    </source>
</evidence>
<name>A0A2T5JEI1_9SPHI</name>
<sequence length="390" mass="43221">MKIRLTFILLLFAITAHAQDSVFARRMVDTLTSPYFWGRGYTNDGMGKAARFISSEFKEFGLKPMDGKDFQQPFTYNVNTFPGNMEVSINGVKLAPGKDFIIGEESRGLRASGKLFKKDSVTYIDPDHRLMVSLDKKLTWSAAQEEADFTRVIIDKKALTAEPATIDINVDNKFVKNFKANNVCATVQGTDHPDSVIMITAHYDHLGGMGSQTYFPGANDNASGMAMLLSLARYYATHPQRYTMAFVCFGGEEAGILGSKYFTEHPELPLSSIHFLLNMDIMGTGEEGITAVNATVYPKEFALLQQANAKGHYLSKVASRGKAANSDHYWFTEKGVPAFFIYTMGGIKAYHDVFDVSKTLPLNEYKHLFGLITDFVTGLTQPLPASPNGR</sequence>